<comment type="subcellular location">
    <subcellularLocation>
        <location evidence="1">Cell membrane</location>
        <topology evidence="1">Multi-pass membrane protein</topology>
    </subcellularLocation>
</comment>
<evidence type="ECO:0000256" key="1">
    <source>
        <dbReference type="ARBA" id="ARBA00004651"/>
    </source>
</evidence>
<sequence>MYLFIFGLVLGSFFNVAGRRIPENTSLIAPRSACPDCCRPLTFLELIPVLSYILQRGKCRGCKRPVSIVYPAVELAAALLFAFAYLRIGDPGELVIALFLISLLLIVFVSDVMYMVIPDAVLCFFLPVFAAGRILFPLEPWHSSLTGAIAGCLLPLVAAVMTKGGIGGGDVKLFAVLGIVLGVRQILLVFVLSAAAGMVMGFAAMLAGKLKRREPLPFAPAILIGTLTGYFYGDPLIGLYIQMI</sequence>
<feature type="transmembrane region" description="Helical" evidence="7">
    <location>
        <begin position="66"/>
        <end position="88"/>
    </location>
</feature>
<evidence type="ECO:0000256" key="7">
    <source>
        <dbReference type="SAM" id="Phobius"/>
    </source>
</evidence>
<dbReference type="eggNOG" id="COG1989">
    <property type="taxonomic scope" value="Bacteria"/>
</dbReference>
<dbReference type="GO" id="GO:0006465">
    <property type="term" value="P:signal peptide processing"/>
    <property type="evidence" value="ECO:0007669"/>
    <property type="project" value="TreeGrafter"/>
</dbReference>
<organism evidence="10 11">
    <name type="scientific">Bacillus sonorensis L12</name>
    <dbReference type="NCBI Taxonomy" id="1274524"/>
    <lineage>
        <taxon>Bacteria</taxon>
        <taxon>Bacillati</taxon>
        <taxon>Bacillota</taxon>
        <taxon>Bacilli</taxon>
        <taxon>Bacillales</taxon>
        <taxon>Bacillaceae</taxon>
        <taxon>Bacillus</taxon>
    </lineage>
</organism>
<dbReference type="GO" id="GO:0004190">
    <property type="term" value="F:aspartic-type endopeptidase activity"/>
    <property type="evidence" value="ECO:0007669"/>
    <property type="project" value="InterPro"/>
</dbReference>
<keyword evidence="10" id="KW-0645">Protease</keyword>
<comment type="similarity">
    <text evidence="2">Belongs to the peptidase A24 family.</text>
</comment>
<keyword evidence="6 7" id="KW-0472">Membrane</keyword>
<dbReference type="Proteomes" id="UP000011907">
    <property type="component" value="Unassembled WGS sequence"/>
</dbReference>
<evidence type="ECO:0000256" key="5">
    <source>
        <dbReference type="ARBA" id="ARBA00022989"/>
    </source>
</evidence>
<evidence type="ECO:0000256" key="2">
    <source>
        <dbReference type="ARBA" id="ARBA00005801"/>
    </source>
</evidence>
<feature type="transmembrane region" description="Helical" evidence="7">
    <location>
        <begin position="173"/>
        <end position="206"/>
    </location>
</feature>
<dbReference type="InterPro" id="IPR010627">
    <property type="entry name" value="Prepilin_pept_A24_N"/>
</dbReference>
<dbReference type="EMBL" id="AOFM01000006">
    <property type="protein sequence ID" value="EME75174.1"/>
    <property type="molecule type" value="Genomic_DNA"/>
</dbReference>
<dbReference type="GeneID" id="92854488"/>
<evidence type="ECO:0000313" key="11">
    <source>
        <dbReference type="Proteomes" id="UP000011907"/>
    </source>
</evidence>
<dbReference type="PATRIC" id="fig|1274524.3.peg.2019"/>
<dbReference type="STRING" id="1274524.BSONL12_09312"/>
<keyword evidence="10" id="KW-0378">Hydrolase</keyword>
<reference evidence="10 11" key="1">
    <citation type="journal article" date="2013" name="Genome Announc.">
        <title>Draft Whole-Genome Sequence of Bacillus sonorensis Strain L12, a Source of Nonribosomal Lipopeptides.</title>
        <authorList>
            <person name="Adimpong D.B."/>
            <person name="Sorensen K.I."/>
            <person name="Nielsen D.S."/>
            <person name="Thorsen L."/>
            <person name="Rasmussen T.B."/>
            <person name="Derkx P.M."/>
            <person name="Jespersen L."/>
        </authorList>
    </citation>
    <scope>NUCLEOTIDE SEQUENCE [LARGE SCALE GENOMIC DNA]</scope>
    <source>
        <strain evidence="10 11">L12</strain>
    </source>
</reference>
<dbReference type="InterPro" id="IPR050882">
    <property type="entry name" value="Prepilin_peptidase/N-MTase"/>
</dbReference>
<name>M5P6X3_9BACI</name>
<dbReference type="PANTHER" id="PTHR30487:SF0">
    <property type="entry name" value="PREPILIN LEADER PEPTIDASE_N-METHYLTRANSFERASE-RELATED"/>
    <property type="match status" value="1"/>
</dbReference>
<feature type="transmembrane region" description="Helical" evidence="7">
    <location>
        <begin position="218"/>
        <end position="241"/>
    </location>
</feature>
<dbReference type="GO" id="GO:0005886">
    <property type="term" value="C:plasma membrane"/>
    <property type="evidence" value="ECO:0007669"/>
    <property type="project" value="UniProtKB-SubCell"/>
</dbReference>
<accession>M5P6X3</accession>
<evidence type="ECO:0000256" key="4">
    <source>
        <dbReference type="ARBA" id="ARBA00022692"/>
    </source>
</evidence>
<dbReference type="Gene3D" id="1.20.120.1220">
    <property type="match status" value="1"/>
</dbReference>
<dbReference type="Pfam" id="PF06750">
    <property type="entry name" value="A24_N_bact"/>
    <property type="match status" value="1"/>
</dbReference>
<gene>
    <name evidence="10" type="ORF">BSONL12_09312</name>
</gene>
<dbReference type="AlphaFoldDB" id="M5P6X3"/>
<feature type="transmembrane region" description="Helical" evidence="7">
    <location>
        <begin position="144"/>
        <end position="161"/>
    </location>
</feature>
<keyword evidence="4 7" id="KW-0812">Transmembrane</keyword>
<keyword evidence="3" id="KW-1003">Cell membrane</keyword>
<dbReference type="OrthoDB" id="9789291at2"/>
<dbReference type="MEROPS" id="A24.019"/>
<evidence type="ECO:0000256" key="3">
    <source>
        <dbReference type="ARBA" id="ARBA00022475"/>
    </source>
</evidence>
<evidence type="ECO:0000256" key="6">
    <source>
        <dbReference type="ARBA" id="ARBA00023136"/>
    </source>
</evidence>
<dbReference type="PANTHER" id="PTHR30487">
    <property type="entry name" value="TYPE 4 PREPILIN-LIKE PROTEINS LEADER PEPTIDE-PROCESSING ENZYME"/>
    <property type="match status" value="1"/>
</dbReference>
<dbReference type="InterPro" id="IPR000045">
    <property type="entry name" value="Prepilin_IV_endopep_pep"/>
</dbReference>
<dbReference type="RefSeq" id="WP_006637859.1">
    <property type="nucleotide sequence ID" value="NZ_AOFM01000006.1"/>
</dbReference>
<feature type="domain" description="Prepilin peptidase A24 N-terminal" evidence="9">
    <location>
        <begin position="5"/>
        <end position="87"/>
    </location>
</feature>
<feature type="domain" description="Prepilin type IV endopeptidase peptidase" evidence="8">
    <location>
        <begin position="98"/>
        <end position="201"/>
    </location>
</feature>
<feature type="transmembrane region" description="Helical" evidence="7">
    <location>
        <begin position="94"/>
        <end position="114"/>
    </location>
</feature>
<comment type="caution">
    <text evidence="10">The sequence shown here is derived from an EMBL/GenBank/DDBJ whole genome shotgun (WGS) entry which is preliminary data.</text>
</comment>
<proteinExistence type="inferred from homology"/>
<evidence type="ECO:0000313" key="10">
    <source>
        <dbReference type="EMBL" id="EME75174.1"/>
    </source>
</evidence>
<evidence type="ECO:0000259" key="8">
    <source>
        <dbReference type="Pfam" id="PF01478"/>
    </source>
</evidence>
<keyword evidence="5 7" id="KW-1133">Transmembrane helix</keyword>
<evidence type="ECO:0000259" key="9">
    <source>
        <dbReference type="Pfam" id="PF06750"/>
    </source>
</evidence>
<dbReference type="Pfam" id="PF01478">
    <property type="entry name" value="Peptidase_A24"/>
    <property type="match status" value="1"/>
</dbReference>
<protein>
    <submittedName>
        <fullName evidence="10">Processing protease ComC</fullName>
    </submittedName>
</protein>